<comment type="caution">
    <text evidence="1">The sequence shown here is derived from an EMBL/GenBank/DDBJ whole genome shotgun (WGS) entry which is preliminary data.</text>
</comment>
<proteinExistence type="predicted"/>
<reference evidence="1 2" key="1">
    <citation type="journal article" date="2013" name="Genome Announc.">
        <title>Draft Genome Sequence of Rhizobium mesoamericanum STM3625, a Nitrogen-Fixing Symbiont of Mimosa pudica Isolated in French Guiana (South America).</title>
        <authorList>
            <person name="Moulin L."/>
            <person name="Mornico D."/>
            <person name="Melkonian R."/>
            <person name="Klonowska A."/>
        </authorList>
    </citation>
    <scope>NUCLEOTIDE SEQUENCE [LARGE SCALE GENOMIC DNA]</scope>
    <source>
        <strain evidence="1 2">STM3625</strain>
    </source>
</reference>
<evidence type="ECO:0000313" key="2">
    <source>
        <dbReference type="Proteomes" id="UP000009319"/>
    </source>
</evidence>
<dbReference type="EMBL" id="CANI01000077">
    <property type="protein sequence ID" value="CCM79963.1"/>
    <property type="molecule type" value="Genomic_DNA"/>
</dbReference>
<dbReference type="eggNOG" id="COG4584">
    <property type="taxonomic scope" value="Bacteria"/>
</dbReference>
<protein>
    <recommendedName>
        <fullName evidence="3">Transposase</fullName>
    </recommendedName>
</protein>
<organism evidence="1 2">
    <name type="scientific">Rhizobium mesoamericanum STM3625</name>
    <dbReference type="NCBI Taxonomy" id="1211777"/>
    <lineage>
        <taxon>Bacteria</taxon>
        <taxon>Pseudomonadati</taxon>
        <taxon>Pseudomonadota</taxon>
        <taxon>Alphaproteobacteria</taxon>
        <taxon>Hyphomicrobiales</taxon>
        <taxon>Rhizobiaceae</taxon>
        <taxon>Rhizobium/Agrobacterium group</taxon>
        <taxon>Rhizobium</taxon>
    </lineage>
</organism>
<evidence type="ECO:0000313" key="1">
    <source>
        <dbReference type="EMBL" id="CCM79963.1"/>
    </source>
</evidence>
<name>K0Q0T9_9HYPH</name>
<evidence type="ECO:0008006" key="3">
    <source>
        <dbReference type="Google" id="ProtNLM"/>
    </source>
</evidence>
<keyword evidence="2" id="KW-1185">Reference proteome</keyword>
<dbReference type="STRING" id="1211777.BN77_p2140060"/>
<dbReference type="HOGENOM" id="CLU_2540246_0_0_5"/>
<dbReference type="AlphaFoldDB" id="K0Q0T9"/>
<sequence length="83" mass="9181">MTTPSRALTRLPGLRRSARAGEFTTICALLVNIRFLAMTNHYVFTPEFCNPSAGSEKGQVEKNVQDAGHGFGNRYRSSRTCCL</sequence>
<accession>K0Q0T9</accession>
<gene>
    <name evidence="1" type="ORF">BN77_p2140060</name>
</gene>
<dbReference type="Proteomes" id="UP000009319">
    <property type="component" value="Unassembled WGS sequence"/>
</dbReference>